<dbReference type="AlphaFoldDB" id="A0AAV9SKY5"/>
<dbReference type="Proteomes" id="UP001311232">
    <property type="component" value="Unassembled WGS sequence"/>
</dbReference>
<dbReference type="PANTHER" id="PTHR45823:SF1">
    <property type="entry name" value="T-SNARE COILED-COIL HOMOLOGY DOMAIN-CONTAINING PROTEIN"/>
    <property type="match status" value="1"/>
</dbReference>
<reference evidence="2 3" key="1">
    <citation type="submission" date="2021-06" db="EMBL/GenBank/DDBJ databases">
        <authorList>
            <person name="Palmer J.M."/>
        </authorList>
    </citation>
    <scope>NUCLEOTIDE SEQUENCE [LARGE SCALE GENOMIC DNA]</scope>
    <source>
        <strain evidence="2 3">MEX-2019</strain>
        <tissue evidence="2">Muscle</tissue>
    </source>
</reference>
<evidence type="ECO:0000313" key="3">
    <source>
        <dbReference type="Proteomes" id="UP001311232"/>
    </source>
</evidence>
<sequence length="249" mass="27822">MSYGQTPVQHQPRSKLSKTHFLSHKPLSDSEEEDDPRERVPTLSLGQCDGPTPWKEVLHRFESCSEANYWSKKTMTVQLKFCLVGAAGAIVHRNPHSSKWDYRRLVDELEIAYGPSSDHAAAVAVELRQRIRKPGEALHAFRDDIYGKVTVAYGDRAEIEQELIAVEVFTNGLGDGEVVQKLLEQRPATLARAYEIAHTYEPTRKAASYVTSAMQPGARNLGERRPRAAMVWAKDKNEAITKAASVANP</sequence>
<comment type="caution">
    <text evidence="2">The sequence shown here is derived from an EMBL/GenBank/DDBJ whole genome shotgun (WGS) entry which is preliminary data.</text>
</comment>
<feature type="region of interest" description="Disordered" evidence="1">
    <location>
        <begin position="1"/>
        <end position="46"/>
    </location>
</feature>
<evidence type="ECO:0000313" key="2">
    <source>
        <dbReference type="EMBL" id="KAK5621981.1"/>
    </source>
</evidence>
<evidence type="ECO:0008006" key="4">
    <source>
        <dbReference type="Google" id="ProtNLM"/>
    </source>
</evidence>
<evidence type="ECO:0000256" key="1">
    <source>
        <dbReference type="SAM" id="MobiDB-lite"/>
    </source>
</evidence>
<gene>
    <name evidence="2" type="ORF">CRENBAI_013404</name>
</gene>
<dbReference type="EMBL" id="JAHHUM010000261">
    <property type="protein sequence ID" value="KAK5621981.1"/>
    <property type="molecule type" value="Genomic_DNA"/>
</dbReference>
<keyword evidence="3" id="KW-1185">Reference proteome</keyword>
<proteinExistence type="predicted"/>
<name>A0AAV9SKY5_9TELE</name>
<organism evidence="2 3">
    <name type="scientific">Crenichthys baileyi</name>
    <name type="common">White River springfish</name>
    <dbReference type="NCBI Taxonomy" id="28760"/>
    <lineage>
        <taxon>Eukaryota</taxon>
        <taxon>Metazoa</taxon>
        <taxon>Chordata</taxon>
        <taxon>Craniata</taxon>
        <taxon>Vertebrata</taxon>
        <taxon>Euteleostomi</taxon>
        <taxon>Actinopterygii</taxon>
        <taxon>Neopterygii</taxon>
        <taxon>Teleostei</taxon>
        <taxon>Neoteleostei</taxon>
        <taxon>Acanthomorphata</taxon>
        <taxon>Ovalentaria</taxon>
        <taxon>Atherinomorphae</taxon>
        <taxon>Cyprinodontiformes</taxon>
        <taxon>Goodeidae</taxon>
        <taxon>Crenichthys</taxon>
    </lineage>
</organism>
<accession>A0AAV9SKY5</accession>
<feature type="compositionally biased region" description="Basic residues" evidence="1">
    <location>
        <begin position="12"/>
        <end position="23"/>
    </location>
</feature>
<dbReference type="PANTHER" id="PTHR45823">
    <property type="entry name" value="T-SNARE COILED-COIL HOMOLOGY DOMAIN-CONTAINING PROTEIN"/>
    <property type="match status" value="1"/>
</dbReference>
<feature type="compositionally biased region" description="Polar residues" evidence="1">
    <location>
        <begin position="1"/>
        <end position="11"/>
    </location>
</feature>
<protein>
    <recommendedName>
        <fullName evidence="4">Retrotransposon gag domain-containing protein</fullName>
    </recommendedName>
</protein>